<dbReference type="PANTHER" id="PTHR45036">
    <property type="entry name" value="METHYLTRANSFERASE LIKE 7B"/>
    <property type="match status" value="1"/>
</dbReference>
<dbReference type="Gene3D" id="3.40.50.150">
    <property type="entry name" value="Vaccinia Virus protein VP39"/>
    <property type="match status" value="1"/>
</dbReference>
<evidence type="ECO:0000313" key="3">
    <source>
        <dbReference type="Proteomes" id="UP000594262"/>
    </source>
</evidence>
<evidence type="ECO:0000313" key="2">
    <source>
        <dbReference type="EnsemblMetazoa" id="CLYHEMP019492.1"/>
    </source>
</evidence>
<accession>A0A7M5X8T0</accession>
<dbReference type="Proteomes" id="UP000594262">
    <property type="component" value="Unplaced"/>
</dbReference>
<dbReference type="CDD" id="cd02440">
    <property type="entry name" value="AdoMet_MTases"/>
    <property type="match status" value="1"/>
</dbReference>
<protein>
    <recommendedName>
        <fullName evidence="1">Methyltransferase type 11 domain-containing protein</fullName>
    </recommendedName>
</protein>
<dbReference type="Pfam" id="PF08241">
    <property type="entry name" value="Methyltransf_11"/>
    <property type="match status" value="1"/>
</dbReference>
<dbReference type="InterPro" id="IPR052356">
    <property type="entry name" value="Thiol_S-MT"/>
</dbReference>
<feature type="domain" description="Methyltransferase type 11" evidence="1">
    <location>
        <begin position="76"/>
        <end position="172"/>
    </location>
</feature>
<sequence length="249" mass="29200">MHWFVVVVIIIAVIYALSKIPFIKRLIKYYHERFIAQRVANYAKKHIHGIKEINDKTCKLFESMESVIDKVGGPILDLGCGSGGNVSYYPSNAKIWTIDLNTQFHSYLKESMKSSKATLEKHQVGNAEEMQEIFKDNTFSCVVCTKLLCCVDQEKTLREIMRVLKPGGRFYFLEHIIEKPWTFTRYFQILYTPLWKRIICGCQLHKDTDRVLKDFGFDNFQFEYWQRPLPSSFFFARRSCIGYGDKPVM</sequence>
<dbReference type="SUPFAM" id="SSF53335">
    <property type="entry name" value="S-adenosyl-L-methionine-dependent methyltransferases"/>
    <property type="match status" value="1"/>
</dbReference>
<proteinExistence type="predicted"/>
<dbReference type="InterPro" id="IPR013216">
    <property type="entry name" value="Methyltransf_11"/>
</dbReference>
<dbReference type="AlphaFoldDB" id="A0A7M5X8T0"/>
<dbReference type="OrthoDB" id="5985611at2759"/>
<dbReference type="InterPro" id="IPR029063">
    <property type="entry name" value="SAM-dependent_MTases_sf"/>
</dbReference>
<dbReference type="GO" id="GO:0008757">
    <property type="term" value="F:S-adenosylmethionine-dependent methyltransferase activity"/>
    <property type="evidence" value="ECO:0007669"/>
    <property type="project" value="InterPro"/>
</dbReference>
<evidence type="ECO:0000259" key="1">
    <source>
        <dbReference type="Pfam" id="PF08241"/>
    </source>
</evidence>
<dbReference type="EnsemblMetazoa" id="CLYHEMT019492.1">
    <property type="protein sequence ID" value="CLYHEMP019492.1"/>
    <property type="gene ID" value="CLYHEMG019492"/>
</dbReference>
<reference evidence="2" key="1">
    <citation type="submission" date="2021-01" db="UniProtKB">
        <authorList>
            <consortium name="EnsemblMetazoa"/>
        </authorList>
    </citation>
    <scope>IDENTIFICATION</scope>
</reference>
<keyword evidence="3" id="KW-1185">Reference proteome</keyword>
<dbReference type="PANTHER" id="PTHR45036:SF1">
    <property type="entry name" value="METHYLTRANSFERASE LIKE 7A"/>
    <property type="match status" value="1"/>
</dbReference>
<name>A0A7M5X8T0_9CNID</name>
<organism evidence="2 3">
    <name type="scientific">Clytia hemisphaerica</name>
    <dbReference type="NCBI Taxonomy" id="252671"/>
    <lineage>
        <taxon>Eukaryota</taxon>
        <taxon>Metazoa</taxon>
        <taxon>Cnidaria</taxon>
        <taxon>Hydrozoa</taxon>
        <taxon>Hydroidolina</taxon>
        <taxon>Leptothecata</taxon>
        <taxon>Obeliida</taxon>
        <taxon>Clytiidae</taxon>
        <taxon>Clytia</taxon>
    </lineage>
</organism>